<accession>Q024A0</accession>
<evidence type="ECO:0000313" key="2">
    <source>
        <dbReference type="EMBL" id="ABJ83676.1"/>
    </source>
</evidence>
<dbReference type="OrthoDB" id="9787096at2"/>
<organism evidence="2">
    <name type="scientific">Solibacter usitatus (strain Ellin6076)</name>
    <dbReference type="NCBI Taxonomy" id="234267"/>
    <lineage>
        <taxon>Bacteria</taxon>
        <taxon>Pseudomonadati</taxon>
        <taxon>Acidobacteriota</taxon>
        <taxon>Terriglobia</taxon>
        <taxon>Bryobacterales</taxon>
        <taxon>Solibacteraceae</taxon>
        <taxon>Candidatus Solibacter</taxon>
    </lineage>
</organism>
<dbReference type="KEGG" id="sus:Acid_2687"/>
<keyword evidence="1" id="KW-0732">Signal</keyword>
<reference evidence="2" key="1">
    <citation type="submission" date="2006-10" db="EMBL/GenBank/DDBJ databases">
        <title>Complete sequence of Solibacter usitatus Ellin6076.</title>
        <authorList>
            <consortium name="US DOE Joint Genome Institute"/>
            <person name="Copeland A."/>
            <person name="Lucas S."/>
            <person name="Lapidus A."/>
            <person name="Barry K."/>
            <person name="Detter J.C."/>
            <person name="Glavina del Rio T."/>
            <person name="Hammon N."/>
            <person name="Israni S."/>
            <person name="Dalin E."/>
            <person name="Tice H."/>
            <person name="Pitluck S."/>
            <person name="Thompson L.S."/>
            <person name="Brettin T."/>
            <person name="Bruce D."/>
            <person name="Han C."/>
            <person name="Tapia R."/>
            <person name="Gilna P."/>
            <person name="Schmutz J."/>
            <person name="Larimer F."/>
            <person name="Land M."/>
            <person name="Hauser L."/>
            <person name="Kyrpides N."/>
            <person name="Mikhailova N."/>
            <person name="Janssen P.H."/>
            <person name="Kuske C.R."/>
            <person name="Richardson P."/>
        </authorList>
    </citation>
    <scope>NUCLEOTIDE SEQUENCE</scope>
    <source>
        <strain evidence="2">Ellin6076</strain>
    </source>
</reference>
<proteinExistence type="predicted"/>
<name>Q024A0_SOLUE</name>
<dbReference type="InParanoid" id="Q024A0"/>
<dbReference type="AlphaFoldDB" id="Q024A0"/>
<dbReference type="HOGENOM" id="CLU_2002404_0_0_0"/>
<evidence type="ECO:0000256" key="1">
    <source>
        <dbReference type="SAM" id="SignalP"/>
    </source>
</evidence>
<dbReference type="EMBL" id="CP000473">
    <property type="protein sequence ID" value="ABJ83676.1"/>
    <property type="molecule type" value="Genomic_DNA"/>
</dbReference>
<gene>
    <name evidence="2" type="ordered locus">Acid_2687</name>
</gene>
<feature type="chain" id="PRO_5004162976" description="Lipocalin-like domain-containing protein" evidence="1">
    <location>
        <begin position="20"/>
        <end position="125"/>
    </location>
</feature>
<feature type="signal peptide" evidence="1">
    <location>
        <begin position="1"/>
        <end position="19"/>
    </location>
</feature>
<sequence length="125" mass="13197" precursor="true">MKTILLFVTMAALAGVALADTDVTGKWSGSFNATNPNGETKESTAVLVLKQNGAAITGTVGPNEDEQFPIQKGKIEGDKISIVADQDGHTMTFTLVLAAERITGEAQMSRDGQTMKAKIDVTRAK</sequence>
<protein>
    <recommendedName>
        <fullName evidence="3">Lipocalin-like domain-containing protein</fullName>
    </recommendedName>
</protein>
<evidence type="ECO:0008006" key="3">
    <source>
        <dbReference type="Google" id="ProtNLM"/>
    </source>
</evidence>